<dbReference type="Gene3D" id="1.25.40.10">
    <property type="entry name" value="Tetratricopeptide repeat domain"/>
    <property type="match status" value="1"/>
</dbReference>
<dbReference type="KEGG" id="pmac:106718398"/>
<dbReference type="SUPFAM" id="SSF48452">
    <property type="entry name" value="TPR-like"/>
    <property type="match status" value="1"/>
</dbReference>
<keyword evidence="2" id="KW-1185">Reference proteome</keyword>
<dbReference type="EMBL" id="KQ461175">
    <property type="protein sequence ID" value="KPJ07943.1"/>
    <property type="molecule type" value="Genomic_DNA"/>
</dbReference>
<dbReference type="InParanoid" id="A0A194QR09"/>
<protein>
    <recommendedName>
        <fullName evidence="3">Tetratricopeptide repeat protein 18</fullName>
    </recommendedName>
</protein>
<dbReference type="InterPro" id="IPR011990">
    <property type="entry name" value="TPR-like_helical_dom_sf"/>
</dbReference>
<reference evidence="1 2" key="1">
    <citation type="journal article" date="2015" name="Nat. Commun.">
        <title>Outbred genome sequencing and CRISPR/Cas9 gene editing in butterflies.</title>
        <authorList>
            <person name="Li X."/>
            <person name="Fan D."/>
            <person name="Zhang W."/>
            <person name="Liu G."/>
            <person name="Zhang L."/>
            <person name="Zhao L."/>
            <person name="Fang X."/>
            <person name="Chen L."/>
            <person name="Dong Y."/>
            <person name="Chen Y."/>
            <person name="Ding Y."/>
            <person name="Zhao R."/>
            <person name="Feng M."/>
            <person name="Zhu Y."/>
            <person name="Feng Y."/>
            <person name="Jiang X."/>
            <person name="Zhu D."/>
            <person name="Xiang H."/>
            <person name="Feng X."/>
            <person name="Li S."/>
            <person name="Wang J."/>
            <person name="Zhang G."/>
            <person name="Kronforst M.R."/>
            <person name="Wang W."/>
        </authorList>
    </citation>
    <scope>NUCLEOTIDE SEQUENCE [LARGE SCALE GENOMIC DNA]</scope>
    <source>
        <strain evidence="1">Ya'a_city_454_Pm</strain>
        <tissue evidence="1">Whole body</tissue>
    </source>
</reference>
<name>A0A194QR09_PAPMA</name>
<sequence length="920" mass="101127">MSVKDAKKNKSRDTFKSKSTDFDDYNLDLRLVTFSLYLEGESPGTGECTLLIYFDDELLLGEKWENGHTIDTIILPLNIEEPGIDQEIIADQPLIFLLRGSSGKPSKDQDPFLNIDNRAGGNVDLLPIALGEKEINVKVPLLIISSGVPSGCSVDVHVSYNGSINNDKIPLTLTMIAAHCLPLSRDGTAFVSGIGLDTIHDPISLKFGMSLSASSATKIVWGNASNAGHAADTQINVPSEDMFVPNDLAIDKSENSVYWNAMRRVLVDSTLLQERLNNNFYVEIAGVPKSGKIEVRGRYIALVDTGVLLQPGQSGVTVCAKLMFYSADILPESVGTILDLPPTSARGPAHENEPVTDENGRDAYIVIRMDLIDPIVPKAKITSLFDLIGFPSPGGLKIAEDSLKILSPPEEPPLDKKRICKEGGALSVHKELSNLAYKCTLQMNKSIKRTAANRLLLRVRLMLKQFTPTECSEMDYQDMITSQHSAARRAVTSSFAPQPPKVRPSPGLAAARCRAAGDARISNEHIEKNLKISPNHPRVLLSKVLRCLEQRNESDAYNYLTVALNVHSKNRYLLWTYGGIQFDKGPEAIEVAAAAFRIAVKGDKSDGTTSAIGWAALHALHHYHGNEHPAFVALKKMRKSFALPVEWKRCLKRWIDSSGEEETLWMPGIIDSRNPFLIAAAFFLCLRCFKLTERILHCVEDGCYERGAQNIAKEKPGPGTYYVRAASLLLRLHMDVALEVVEKGIRRFGPCAILSQIRATCLGFAKGWDGKCEKALLEADKDGAEPCPGLLLRAAIGGWKTDIMASLQRAARAHKIAPSAYSALTLGRIYGKLREEKLAERWAAVAVKTEPLLSDGWAFLALLAMYKKDVDKARALFRTAKEAGPVSADIVAEIEKVKKVVKVELLPEIMAKDLCLCDYY</sequence>
<dbReference type="OrthoDB" id="7391364at2759"/>
<evidence type="ECO:0000313" key="2">
    <source>
        <dbReference type="Proteomes" id="UP000053240"/>
    </source>
</evidence>
<evidence type="ECO:0000313" key="1">
    <source>
        <dbReference type="EMBL" id="KPJ07943.1"/>
    </source>
</evidence>
<dbReference type="AlphaFoldDB" id="A0A194QR09"/>
<accession>A0A194QR09</accession>
<proteinExistence type="predicted"/>
<organism evidence="1 2">
    <name type="scientific">Papilio machaon</name>
    <name type="common">Old World swallowtail butterfly</name>
    <dbReference type="NCBI Taxonomy" id="76193"/>
    <lineage>
        <taxon>Eukaryota</taxon>
        <taxon>Metazoa</taxon>
        <taxon>Ecdysozoa</taxon>
        <taxon>Arthropoda</taxon>
        <taxon>Hexapoda</taxon>
        <taxon>Insecta</taxon>
        <taxon>Pterygota</taxon>
        <taxon>Neoptera</taxon>
        <taxon>Endopterygota</taxon>
        <taxon>Lepidoptera</taxon>
        <taxon>Glossata</taxon>
        <taxon>Ditrysia</taxon>
        <taxon>Papilionoidea</taxon>
        <taxon>Papilionidae</taxon>
        <taxon>Papilioninae</taxon>
        <taxon>Papilio</taxon>
    </lineage>
</organism>
<evidence type="ECO:0008006" key="3">
    <source>
        <dbReference type="Google" id="ProtNLM"/>
    </source>
</evidence>
<gene>
    <name evidence="1" type="ORF">RR48_12785</name>
</gene>
<dbReference type="Proteomes" id="UP000053240">
    <property type="component" value="Unassembled WGS sequence"/>
</dbReference>